<dbReference type="InParanoid" id="A0A369JBV2"/>
<dbReference type="GO" id="GO:0032259">
    <property type="term" value="P:methylation"/>
    <property type="evidence" value="ECO:0007669"/>
    <property type="project" value="UniProtKB-KW"/>
</dbReference>
<dbReference type="InterPro" id="IPR036390">
    <property type="entry name" value="WH_DNA-bd_sf"/>
</dbReference>
<dbReference type="Gene3D" id="1.10.10.10">
    <property type="entry name" value="Winged helix-like DNA-binding domain superfamily/Winged helix DNA-binding domain"/>
    <property type="match status" value="1"/>
</dbReference>
<reference evidence="6" key="1">
    <citation type="submission" date="2018-04" db="EMBL/GenBank/DDBJ databases">
        <title>Whole genome sequencing of Hypsizygus marmoreus.</title>
        <authorList>
            <person name="Choi I.-G."/>
            <person name="Min B."/>
            <person name="Kim J.-G."/>
            <person name="Kim S."/>
            <person name="Oh Y.-L."/>
            <person name="Kong W.-S."/>
            <person name="Park H."/>
            <person name="Jeong J."/>
            <person name="Song E.-S."/>
        </authorList>
    </citation>
    <scope>NUCLEOTIDE SEQUENCE [LARGE SCALE GENOMIC DNA]</scope>
    <source>
        <strain evidence="6">51987-8</strain>
    </source>
</reference>
<keyword evidence="3" id="KW-0949">S-adenosyl-L-methionine</keyword>
<dbReference type="SUPFAM" id="SSF53335">
    <property type="entry name" value="S-adenosyl-L-methionine-dependent methyltransferases"/>
    <property type="match status" value="1"/>
</dbReference>
<dbReference type="Pfam" id="PF08100">
    <property type="entry name" value="Dimerisation"/>
    <property type="match status" value="1"/>
</dbReference>
<keyword evidence="1" id="KW-0489">Methyltransferase</keyword>
<organism evidence="6 7">
    <name type="scientific">Hypsizygus marmoreus</name>
    <name type="common">White beech mushroom</name>
    <name type="synonym">Agaricus marmoreus</name>
    <dbReference type="NCBI Taxonomy" id="39966"/>
    <lineage>
        <taxon>Eukaryota</taxon>
        <taxon>Fungi</taxon>
        <taxon>Dikarya</taxon>
        <taxon>Basidiomycota</taxon>
        <taxon>Agaricomycotina</taxon>
        <taxon>Agaricomycetes</taxon>
        <taxon>Agaricomycetidae</taxon>
        <taxon>Agaricales</taxon>
        <taxon>Tricholomatineae</taxon>
        <taxon>Lyophyllaceae</taxon>
        <taxon>Hypsizygus</taxon>
    </lineage>
</organism>
<dbReference type="Pfam" id="PF00891">
    <property type="entry name" value="Methyltransf_2"/>
    <property type="match status" value="1"/>
</dbReference>
<dbReference type="InterPro" id="IPR029063">
    <property type="entry name" value="SAM-dependent_MTases_sf"/>
</dbReference>
<keyword evidence="2" id="KW-0808">Transferase</keyword>
<comment type="caution">
    <text evidence="6">The sequence shown here is derived from an EMBL/GenBank/DDBJ whole genome shotgun (WGS) entry which is preliminary data.</text>
</comment>
<dbReference type="GO" id="GO:0046983">
    <property type="term" value="F:protein dimerization activity"/>
    <property type="evidence" value="ECO:0007669"/>
    <property type="project" value="InterPro"/>
</dbReference>
<dbReference type="PANTHER" id="PTHR43712:SF2">
    <property type="entry name" value="O-METHYLTRANSFERASE CICE"/>
    <property type="match status" value="1"/>
</dbReference>
<name>A0A369JBV2_HYPMA</name>
<dbReference type="OrthoDB" id="2410195at2759"/>
<protein>
    <submittedName>
        <fullName evidence="6">4-O-methyltransferase 1</fullName>
    </submittedName>
</protein>
<dbReference type="Gene3D" id="3.40.50.150">
    <property type="entry name" value="Vaccinia Virus protein VP39"/>
    <property type="match status" value="1"/>
</dbReference>
<evidence type="ECO:0000256" key="2">
    <source>
        <dbReference type="ARBA" id="ARBA00022679"/>
    </source>
</evidence>
<evidence type="ECO:0000313" key="7">
    <source>
        <dbReference type="Proteomes" id="UP000076154"/>
    </source>
</evidence>
<feature type="domain" description="O-methyltransferase dimerisation" evidence="5">
    <location>
        <begin position="77"/>
        <end position="156"/>
    </location>
</feature>
<dbReference type="InterPro" id="IPR012967">
    <property type="entry name" value="COMT_dimerisation"/>
</dbReference>
<dbReference type="PROSITE" id="PS51683">
    <property type="entry name" value="SAM_OMT_II"/>
    <property type="match status" value="1"/>
</dbReference>
<dbReference type="GO" id="GO:0008171">
    <property type="term" value="F:O-methyltransferase activity"/>
    <property type="evidence" value="ECO:0007669"/>
    <property type="project" value="InterPro"/>
</dbReference>
<accession>A0A369JBV2</accession>
<dbReference type="Proteomes" id="UP000076154">
    <property type="component" value="Unassembled WGS sequence"/>
</dbReference>
<dbReference type="STRING" id="39966.A0A369JBV2"/>
<dbReference type="AlphaFoldDB" id="A0A369JBV2"/>
<dbReference type="EMBL" id="LUEZ02000126">
    <property type="protein sequence ID" value="RDB16346.1"/>
    <property type="molecule type" value="Genomic_DNA"/>
</dbReference>
<feature type="domain" description="O-methyltransferase C-terminal" evidence="4">
    <location>
        <begin position="250"/>
        <end position="427"/>
    </location>
</feature>
<sequence>MSATSPLRALANSILASIDTIEAIYSKHGVPIPSLDEQFTLKATDSDPALADASRLIATAATQLIATVRQPMETLQDYTLGLYTTAALGFVVDANVPNILKDAGAQGLHTKDIAAINGVDPVKLGRILRYLAARHVFKEVTANVYANNLISSLLLKAETLDDIKANPASQYGAAAFIGHVADEGLKSSTALSSFLRDSKGVNAPFNMALNEPGTVWEWYGKPENAVRNQRFTEAMKGGAFRYPSDIFTGALDWAGLAPESVVVDIGANVGAVTLVLAKAFPNLRFIVQDLEKVVPDAQKFWEAMSPKDLADGRVKMQIHDFFNPQPVKGAAVYFMRFVIHDWPDAESIKILKRVRDAASPSSKLILFEFTVPHAFRAAPEANDPHHALILPAGIEWATSIDIQMLNLFNAQERTLDEFTALGKGSGWKLESYNAGQPLSTLVFSVA</sequence>
<gene>
    <name evidence="6" type="ORF">Hypma_003055</name>
</gene>
<evidence type="ECO:0000256" key="3">
    <source>
        <dbReference type="ARBA" id="ARBA00022691"/>
    </source>
</evidence>
<proteinExistence type="predicted"/>
<dbReference type="PANTHER" id="PTHR43712">
    <property type="entry name" value="PUTATIVE (AFU_ORTHOLOGUE AFUA_4G14580)-RELATED"/>
    <property type="match status" value="1"/>
</dbReference>
<evidence type="ECO:0000259" key="4">
    <source>
        <dbReference type="Pfam" id="PF00891"/>
    </source>
</evidence>
<evidence type="ECO:0000259" key="5">
    <source>
        <dbReference type="Pfam" id="PF08100"/>
    </source>
</evidence>
<keyword evidence="7" id="KW-1185">Reference proteome</keyword>
<evidence type="ECO:0000313" key="6">
    <source>
        <dbReference type="EMBL" id="RDB16346.1"/>
    </source>
</evidence>
<evidence type="ECO:0000256" key="1">
    <source>
        <dbReference type="ARBA" id="ARBA00022603"/>
    </source>
</evidence>
<dbReference type="InterPro" id="IPR036388">
    <property type="entry name" value="WH-like_DNA-bd_sf"/>
</dbReference>
<dbReference type="SUPFAM" id="SSF46785">
    <property type="entry name" value="Winged helix' DNA-binding domain"/>
    <property type="match status" value="1"/>
</dbReference>
<dbReference type="InterPro" id="IPR001077">
    <property type="entry name" value="COMT_C"/>
</dbReference>
<dbReference type="InterPro" id="IPR016461">
    <property type="entry name" value="COMT-like"/>
</dbReference>